<dbReference type="AlphaFoldDB" id="A0A6I6INV9"/>
<dbReference type="Pfam" id="PF13276">
    <property type="entry name" value="HTH_21"/>
    <property type="match status" value="1"/>
</dbReference>
<dbReference type="GO" id="GO:0004803">
    <property type="term" value="F:transposase activity"/>
    <property type="evidence" value="ECO:0007669"/>
    <property type="project" value="InterPro"/>
</dbReference>
<dbReference type="GO" id="GO:0015074">
    <property type="term" value="P:DNA integration"/>
    <property type="evidence" value="ECO:0007669"/>
    <property type="project" value="InterPro"/>
</dbReference>
<dbReference type="KEGG" id="rom:EI983_04020"/>
<dbReference type="GO" id="GO:0003677">
    <property type="term" value="F:DNA binding"/>
    <property type="evidence" value="ECO:0007669"/>
    <property type="project" value="InterPro"/>
</dbReference>
<dbReference type="InterPro" id="IPR001584">
    <property type="entry name" value="Integrase_cat-core"/>
</dbReference>
<reference evidence="6" key="1">
    <citation type="submission" date="2018-12" db="EMBL/GenBank/DDBJ databases">
        <title>Complete genome sequence of Roseovarius sp. MME-070.</title>
        <authorList>
            <person name="Nam Y.-D."/>
            <person name="Kang J."/>
            <person name="Chung W.-H."/>
            <person name="Park Y.S."/>
        </authorList>
    </citation>
    <scope>NUCLEOTIDE SEQUENCE [LARGE SCALE GENOMIC DNA]</scope>
    <source>
        <strain evidence="6">MME-070</strain>
    </source>
</reference>
<dbReference type="PROSITE" id="PS50994">
    <property type="entry name" value="INTEGRASE"/>
    <property type="match status" value="1"/>
</dbReference>
<dbReference type="NCBIfam" id="NF033516">
    <property type="entry name" value="transpos_IS3"/>
    <property type="match status" value="1"/>
</dbReference>
<keyword evidence="1" id="KW-0175">Coiled coil</keyword>
<proteinExistence type="predicted"/>
<keyword evidence="6" id="KW-1185">Reference proteome</keyword>
<evidence type="ECO:0000313" key="6">
    <source>
        <dbReference type="Proteomes" id="UP000428330"/>
    </source>
</evidence>
<dbReference type="Gene3D" id="3.30.420.10">
    <property type="entry name" value="Ribonuclease H-like superfamily/Ribonuclease H"/>
    <property type="match status" value="1"/>
</dbReference>
<dbReference type="EMBL" id="CP034348">
    <property type="protein sequence ID" value="QGX99321.1"/>
    <property type="molecule type" value="Genomic_DNA"/>
</dbReference>
<dbReference type="InterPro" id="IPR009057">
    <property type="entry name" value="Homeodomain-like_sf"/>
</dbReference>
<dbReference type="PANTHER" id="PTHR47515">
    <property type="entry name" value="LOW CALCIUM RESPONSE LOCUS PROTEIN T"/>
    <property type="match status" value="1"/>
</dbReference>
<feature type="domain" description="Integrase catalytic" evidence="2">
    <location>
        <begin position="207"/>
        <end position="367"/>
    </location>
</feature>
<dbReference type="EMBL" id="CP034348">
    <property type="protein sequence ID" value="QGX97486.1"/>
    <property type="molecule type" value="Genomic_DNA"/>
</dbReference>
<dbReference type="InterPro" id="IPR036397">
    <property type="entry name" value="RNaseH_sf"/>
</dbReference>
<dbReference type="RefSeq" id="WP_157705713.1">
    <property type="nucleotide sequence ID" value="NZ_CP034348.1"/>
</dbReference>
<dbReference type="EMBL" id="CP034348">
    <property type="protein sequence ID" value="QGX97207.1"/>
    <property type="molecule type" value="Genomic_DNA"/>
</dbReference>
<dbReference type="SUPFAM" id="SSF53098">
    <property type="entry name" value="Ribonuclease H-like"/>
    <property type="match status" value="1"/>
</dbReference>
<dbReference type="Pfam" id="PF01527">
    <property type="entry name" value="HTH_Tnp_1"/>
    <property type="match status" value="1"/>
</dbReference>
<reference evidence="3" key="3">
    <citation type="journal article" date="2019" name="Int. J. Syst. Evol. Microbiol.">
        <title>Roseovarius faecimaris sp. nov., isolated from a tidal flat.</title>
        <authorList>
            <person name="Cha I.T."/>
            <person name="Cho E.S."/>
            <person name="Choi H.J."/>
            <person name="Roh S.W."/>
            <person name="Seo M.J."/>
        </authorList>
    </citation>
    <scope>NUCLEOTIDE SEQUENCE</scope>
    <source>
        <strain evidence="3">MME-070</strain>
    </source>
</reference>
<dbReference type="SUPFAM" id="SSF46689">
    <property type="entry name" value="Homeodomain-like"/>
    <property type="match status" value="1"/>
</dbReference>
<protein>
    <submittedName>
        <fullName evidence="3">IS3 family transposase</fullName>
    </submittedName>
</protein>
<dbReference type="OrthoDB" id="9813285at2"/>
<dbReference type="Proteomes" id="UP000428330">
    <property type="component" value="Chromosome"/>
</dbReference>
<dbReference type="GO" id="GO:0006313">
    <property type="term" value="P:DNA transposition"/>
    <property type="evidence" value="ECO:0007669"/>
    <property type="project" value="InterPro"/>
</dbReference>
<accession>A0A6I6INV9</accession>
<sequence>MAGKREKPEEIVSKLRQVEVLQGQGATIVEAVRQIGVTQQTFYRWRKLYGGMQRSQLARLKELEKENQRLRRAVSDLTLDKLILTEAAKGKLLSPSRRRKCVDHVRQELGVSERRACRALGQHRSTQRKVPQGRADEARLTDDIIELADQYGRYGYRMVTGLLNNAGWCVNHKRVERIWRREGLKVPQKQKKKGRLWLNDGSCVRLRPERPNHVWSYDFVQDRTADGRVYRTLNIIDEYTREALMIRVDRKLNSTDVLDALTDLFILRGPPEWIRSDNGPEFIAQKVRDWIAAVGAKTAYIEPGSPWENGYCESFNARFRDELLNGEIFYTLREAQILIEQWRVHYSTVRPHSALGYRPPAPKSIVPMDQRPTMH</sequence>
<dbReference type="InterPro" id="IPR048020">
    <property type="entry name" value="Transpos_IS3"/>
</dbReference>
<dbReference type="InterPro" id="IPR002514">
    <property type="entry name" value="Transposase_8"/>
</dbReference>
<organism evidence="3 6">
    <name type="scientific">Roseovarius faecimaris</name>
    <dbReference type="NCBI Taxonomy" id="2494550"/>
    <lineage>
        <taxon>Bacteria</taxon>
        <taxon>Pseudomonadati</taxon>
        <taxon>Pseudomonadota</taxon>
        <taxon>Alphaproteobacteria</taxon>
        <taxon>Rhodobacterales</taxon>
        <taxon>Roseobacteraceae</taxon>
        <taxon>Roseovarius</taxon>
    </lineage>
</organism>
<dbReference type="Pfam" id="PF13683">
    <property type="entry name" value="rve_3"/>
    <property type="match status" value="1"/>
</dbReference>
<evidence type="ECO:0000313" key="5">
    <source>
        <dbReference type="EMBL" id="QGX99321.1"/>
    </source>
</evidence>
<dbReference type="KEGG" id="rom:EI983_02505"/>
<reference evidence="3" key="2">
    <citation type="submission" date="2018-12" db="EMBL/GenBank/DDBJ databases">
        <authorList>
            <person name="Nam Y.-D."/>
            <person name="Kang J."/>
            <person name="Chung W.-H."/>
            <person name="Park Y.S."/>
        </authorList>
    </citation>
    <scope>NUCLEOTIDE SEQUENCE</scope>
    <source>
        <strain evidence="3">MME-070</strain>
    </source>
</reference>
<gene>
    <name evidence="3" type="ORF">EI983_02505</name>
    <name evidence="4" type="ORF">EI983_04020</name>
    <name evidence="5" type="ORF">EI983_14025</name>
</gene>
<dbReference type="InterPro" id="IPR012337">
    <property type="entry name" value="RNaseH-like_sf"/>
</dbReference>
<dbReference type="InterPro" id="IPR025948">
    <property type="entry name" value="HTH-like_dom"/>
</dbReference>
<evidence type="ECO:0000313" key="3">
    <source>
        <dbReference type="EMBL" id="QGX97207.1"/>
    </source>
</evidence>
<evidence type="ECO:0000256" key="1">
    <source>
        <dbReference type="SAM" id="Coils"/>
    </source>
</evidence>
<dbReference type="PANTHER" id="PTHR47515:SF1">
    <property type="entry name" value="BLR2054 PROTEIN"/>
    <property type="match status" value="1"/>
</dbReference>
<feature type="coiled-coil region" evidence="1">
    <location>
        <begin position="53"/>
        <end position="80"/>
    </location>
</feature>
<evidence type="ECO:0000313" key="4">
    <source>
        <dbReference type="EMBL" id="QGX97486.1"/>
    </source>
</evidence>
<evidence type="ECO:0000259" key="2">
    <source>
        <dbReference type="PROSITE" id="PS50994"/>
    </source>
</evidence>
<dbReference type="KEGG" id="rom:EI983_14025"/>
<name>A0A6I6INV9_9RHOB</name>